<comment type="caution">
    <text evidence="1">The sequence shown here is derived from an EMBL/GenBank/DDBJ whole genome shotgun (WGS) entry which is preliminary data.</text>
</comment>
<accession>A0A369M1A0</accession>
<dbReference type="GeneID" id="78359115"/>
<dbReference type="EMBL" id="PPTS01000003">
    <property type="protein sequence ID" value="RDB65543.1"/>
    <property type="molecule type" value="Genomic_DNA"/>
</dbReference>
<evidence type="ECO:0000313" key="2">
    <source>
        <dbReference type="Proteomes" id="UP000254000"/>
    </source>
</evidence>
<sequence>MEFEYDPQKSARNLAKHGIDFGEAQRLWDDRTVAIPSLADCGEARFVVLGMIDGKHWSAVVTYRGERVRIISVRRSRTKEARCYDSKELEH</sequence>
<gene>
    <name evidence="1" type="ORF">C1877_05245</name>
</gene>
<evidence type="ECO:0000313" key="1">
    <source>
        <dbReference type="EMBL" id="RDB65543.1"/>
    </source>
</evidence>
<keyword evidence="2" id="KW-1185">Reference proteome</keyword>
<proteinExistence type="predicted"/>
<dbReference type="Pfam" id="PF04365">
    <property type="entry name" value="BrnT_toxin"/>
    <property type="match status" value="1"/>
</dbReference>
<dbReference type="InterPro" id="IPR038573">
    <property type="entry name" value="BrnT_sf"/>
</dbReference>
<protein>
    <submittedName>
        <fullName evidence="1">BrnT family toxin</fullName>
    </submittedName>
</protein>
<organism evidence="1 2">
    <name type="scientific">Gordonibacter pamelaeae</name>
    <dbReference type="NCBI Taxonomy" id="471189"/>
    <lineage>
        <taxon>Bacteria</taxon>
        <taxon>Bacillati</taxon>
        <taxon>Actinomycetota</taxon>
        <taxon>Coriobacteriia</taxon>
        <taxon>Eggerthellales</taxon>
        <taxon>Eggerthellaceae</taxon>
        <taxon>Gordonibacter</taxon>
    </lineage>
</organism>
<dbReference type="AlphaFoldDB" id="A0A369M1A0"/>
<dbReference type="Proteomes" id="UP000254000">
    <property type="component" value="Unassembled WGS sequence"/>
</dbReference>
<dbReference type="RefSeq" id="WP_015538610.1">
    <property type="nucleotide sequence ID" value="NZ_CABMMS010000003.1"/>
</dbReference>
<dbReference type="OrthoDB" id="9798158at2"/>
<dbReference type="Gene3D" id="3.10.450.530">
    <property type="entry name" value="Ribonuclease toxin, BrnT, of type II toxin-antitoxin system"/>
    <property type="match status" value="1"/>
</dbReference>
<reference evidence="1 2" key="1">
    <citation type="journal article" date="2018" name="Elife">
        <title>Discovery and characterization of a prevalent human gut bacterial enzyme sufficient for the inactivation of a family of plant toxins.</title>
        <authorList>
            <person name="Koppel N."/>
            <person name="Bisanz J.E."/>
            <person name="Pandelia M.E."/>
            <person name="Turnbaugh P.J."/>
            <person name="Balskus E.P."/>
        </authorList>
    </citation>
    <scope>NUCLEOTIDE SEQUENCE [LARGE SCALE GENOMIC DNA]</scope>
    <source>
        <strain evidence="1 2">3C</strain>
    </source>
</reference>
<dbReference type="InterPro" id="IPR007460">
    <property type="entry name" value="BrnT_toxin"/>
</dbReference>
<name>A0A369M1A0_9ACTN</name>